<keyword evidence="5 7" id="KW-1133">Transmembrane helix</keyword>
<dbReference type="InterPro" id="IPR036259">
    <property type="entry name" value="MFS_trans_sf"/>
</dbReference>
<evidence type="ECO:0000256" key="6">
    <source>
        <dbReference type="ARBA" id="ARBA00023136"/>
    </source>
</evidence>
<evidence type="ECO:0000313" key="10">
    <source>
        <dbReference type="Proteomes" id="UP000198280"/>
    </source>
</evidence>
<keyword evidence="3" id="KW-1003">Cell membrane</keyword>
<dbReference type="AlphaFoldDB" id="A0A238ZJ10"/>
<feature type="transmembrane region" description="Helical" evidence="7">
    <location>
        <begin position="26"/>
        <end position="45"/>
    </location>
</feature>
<keyword evidence="2" id="KW-0813">Transport</keyword>
<keyword evidence="4 7" id="KW-0812">Transmembrane</keyword>
<dbReference type="InterPro" id="IPR010290">
    <property type="entry name" value="TM_effector"/>
</dbReference>
<feature type="transmembrane region" description="Helical" evidence="7">
    <location>
        <begin position="157"/>
        <end position="176"/>
    </location>
</feature>
<evidence type="ECO:0000256" key="1">
    <source>
        <dbReference type="ARBA" id="ARBA00004429"/>
    </source>
</evidence>
<gene>
    <name evidence="9" type="ORF">SAMN05216252_101313</name>
</gene>
<accession>A0A238ZJ10</accession>
<dbReference type="PANTHER" id="PTHR23513">
    <property type="entry name" value="INTEGRAL MEMBRANE EFFLUX PROTEIN-RELATED"/>
    <property type="match status" value="1"/>
</dbReference>
<feature type="domain" description="Major facilitator superfamily (MFS) profile" evidence="8">
    <location>
        <begin position="23"/>
        <end position="411"/>
    </location>
</feature>
<organism evidence="9 10">
    <name type="scientific">Actinacidiphila glaucinigra</name>
    <dbReference type="NCBI Taxonomy" id="235986"/>
    <lineage>
        <taxon>Bacteria</taxon>
        <taxon>Bacillati</taxon>
        <taxon>Actinomycetota</taxon>
        <taxon>Actinomycetes</taxon>
        <taxon>Kitasatosporales</taxon>
        <taxon>Streptomycetaceae</taxon>
        <taxon>Actinacidiphila</taxon>
    </lineage>
</organism>
<feature type="transmembrane region" description="Helical" evidence="7">
    <location>
        <begin position="232"/>
        <end position="254"/>
    </location>
</feature>
<evidence type="ECO:0000256" key="7">
    <source>
        <dbReference type="SAM" id="Phobius"/>
    </source>
</evidence>
<dbReference type="Pfam" id="PF05977">
    <property type="entry name" value="MFS_3"/>
    <property type="match status" value="1"/>
</dbReference>
<evidence type="ECO:0000256" key="4">
    <source>
        <dbReference type="ARBA" id="ARBA00022692"/>
    </source>
</evidence>
<comment type="subcellular location">
    <subcellularLocation>
        <location evidence="1">Cell inner membrane</location>
        <topology evidence="1">Multi-pass membrane protein</topology>
    </subcellularLocation>
</comment>
<dbReference type="Proteomes" id="UP000198280">
    <property type="component" value="Unassembled WGS sequence"/>
</dbReference>
<dbReference type="PANTHER" id="PTHR23513:SF9">
    <property type="entry name" value="ENTEROBACTIN EXPORTER ENTS"/>
    <property type="match status" value="1"/>
</dbReference>
<name>A0A238ZJ10_9ACTN</name>
<feature type="transmembrane region" description="Helical" evidence="7">
    <location>
        <begin position="260"/>
        <end position="280"/>
    </location>
</feature>
<dbReference type="Gene3D" id="1.20.1250.20">
    <property type="entry name" value="MFS general substrate transporter like domains"/>
    <property type="match status" value="2"/>
</dbReference>
<dbReference type="InterPro" id="IPR020846">
    <property type="entry name" value="MFS_dom"/>
</dbReference>
<dbReference type="EMBL" id="FZOF01000001">
    <property type="protein sequence ID" value="SNR83142.1"/>
    <property type="molecule type" value="Genomic_DNA"/>
</dbReference>
<feature type="transmembrane region" description="Helical" evidence="7">
    <location>
        <begin position="57"/>
        <end position="77"/>
    </location>
</feature>
<evidence type="ECO:0000256" key="5">
    <source>
        <dbReference type="ARBA" id="ARBA00022989"/>
    </source>
</evidence>
<evidence type="ECO:0000313" key="9">
    <source>
        <dbReference type="EMBL" id="SNR83142.1"/>
    </source>
</evidence>
<dbReference type="PROSITE" id="PS50850">
    <property type="entry name" value="MFS"/>
    <property type="match status" value="1"/>
</dbReference>
<protein>
    <submittedName>
        <fullName evidence="9">Predicted arabinose efflux permease, MFS family</fullName>
    </submittedName>
</protein>
<sequence>MHGACDLVSRFLPDLAPWRTSRDFRLMWCAGLITSFGSFLTFVALPVQVKEMTGSTLAVGALGAVELVPLIVCGLYGGALADALDRRKLILWTEAALGVLSAVLLLNALLPRPLLWPLYVVAALTSALGGLQRPALEAIVQRIVPHGQLTAAASLNALRWQIGAIAAPSLAGVLIAYAGLRWAYAVDTLTFALSVVLGLGLRPSPPSHDAKRPSLRSIAEGARYAWSRKELLGTYVVDIAATGLAFPIAVFPFIADDLGAPWSLGLMYAALPAGALLMSLTGGWSSRVHRHGRAVVLAAAGFGLCMAAAGWSGNVWAVLAFLALAGAFDMVSGVFRATIWNQTIPDALRGRLAGIELLSFTIGPQFGQVRAGGSAALLGLRTSVWTGGLACVAAVGALAACLPTLMAYDARTNEHAVGMRKAAEDAVSSAA</sequence>
<dbReference type="CDD" id="cd06173">
    <property type="entry name" value="MFS_MefA_like"/>
    <property type="match status" value="1"/>
</dbReference>
<keyword evidence="10" id="KW-1185">Reference proteome</keyword>
<feature type="transmembrane region" description="Helical" evidence="7">
    <location>
        <begin position="292"/>
        <end position="309"/>
    </location>
</feature>
<reference evidence="9 10" key="1">
    <citation type="submission" date="2017-06" db="EMBL/GenBank/DDBJ databases">
        <authorList>
            <person name="Kim H.J."/>
            <person name="Triplett B.A."/>
        </authorList>
    </citation>
    <scope>NUCLEOTIDE SEQUENCE [LARGE SCALE GENOMIC DNA]</scope>
    <source>
        <strain evidence="9 10">CGMCC 4.1858</strain>
    </source>
</reference>
<evidence type="ECO:0000256" key="3">
    <source>
        <dbReference type="ARBA" id="ARBA00022475"/>
    </source>
</evidence>
<feature type="transmembrane region" description="Helical" evidence="7">
    <location>
        <begin position="89"/>
        <end position="110"/>
    </location>
</feature>
<feature type="transmembrane region" description="Helical" evidence="7">
    <location>
        <begin position="315"/>
        <end position="335"/>
    </location>
</feature>
<dbReference type="SUPFAM" id="SSF103473">
    <property type="entry name" value="MFS general substrate transporter"/>
    <property type="match status" value="1"/>
</dbReference>
<dbReference type="GO" id="GO:0022857">
    <property type="term" value="F:transmembrane transporter activity"/>
    <property type="evidence" value="ECO:0007669"/>
    <property type="project" value="InterPro"/>
</dbReference>
<evidence type="ECO:0000259" key="8">
    <source>
        <dbReference type="PROSITE" id="PS50850"/>
    </source>
</evidence>
<proteinExistence type="predicted"/>
<dbReference type="GO" id="GO:0005886">
    <property type="term" value="C:plasma membrane"/>
    <property type="evidence" value="ECO:0007669"/>
    <property type="project" value="UniProtKB-SubCell"/>
</dbReference>
<keyword evidence="6 7" id="KW-0472">Membrane</keyword>
<evidence type="ECO:0000256" key="2">
    <source>
        <dbReference type="ARBA" id="ARBA00022448"/>
    </source>
</evidence>